<sequence>MTGFNVLSDHLALAVTFDVSCANDLAA</sequence>
<evidence type="ECO:0000313" key="1">
    <source>
        <dbReference type="EMBL" id="KTF05523.1"/>
    </source>
</evidence>
<comment type="caution">
    <text evidence="1">The sequence shown here is derived from an EMBL/GenBank/DDBJ whole genome shotgun (WGS) entry which is preliminary data.</text>
</comment>
<organism evidence="1">
    <name type="scientific">marine sediment metagenome</name>
    <dbReference type="NCBI Taxonomy" id="412755"/>
    <lineage>
        <taxon>unclassified sequences</taxon>
        <taxon>metagenomes</taxon>
        <taxon>ecological metagenomes</taxon>
    </lineage>
</organism>
<gene>
    <name evidence="1" type="ORF">MGSAQ_002981</name>
</gene>
<proteinExistence type="predicted"/>
<dbReference type="EMBL" id="AYSL01001735">
    <property type="protein sequence ID" value="KTF05523.1"/>
    <property type="molecule type" value="Genomic_DNA"/>
</dbReference>
<protein>
    <submittedName>
        <fullName evidence="1">Uncharacterized protein</fullName>
    </submittedName>
</protein>
<dbReference type="AlphaFoldDB" id="A0A1B6NQ97"/>
<accession>A0A1B6NQ97</accession>
<feature type="non-terminal residue" evidence="1">
    <location>
        <position position="27"/>
    </location>
</feature>
<reference evidence="1" key="1">
    <citation type="submission" date="2013-11" db="EMBL/GenBank/DDBJ databases">
        <title>Microbial diversity, functional groups and degradation webs in Northern and Southern Mediterranean and Red Sea marine crude oil polluted sites.</title>
        <authorList>
            <person name="Daffonchio D."/>
            <person name="Mapelli F."/>
            <person name="Ferrer M."/>
            <person name="Richter M."/>
            <person name="Cherif A."/>
            <person name="Malkawi H.I."/>
            <person name="Yakimov M.M."/>
            <person name="Abdel-Fattah Y.R."/>
            <person name="Blaghen M."/>
            <person name="Golyshin P.N."/>
            <person name="Kalogerakis N."/>
            <person name="Boon N."/>
            <person name="Magagnini M."/>
            <person name="Fava F."/>
        </authorList>
    </citation>
    <scope>NUCLEOTIDE SEQUENCE</scope>
</reference>
<name>A0A1B6NQ97_9ZZZZ</name>